<evidence type="ECO:0000313" key="1">
    <source>
        <dbReference type="EMBL" id="BDP43493.1"/>
    </source>
</evidence>
<reference evidence="1" key="1">
    <citation type="submission" date="2022-07" db="EMBL/GenBank/DDBJ databases">
        <title>Complete Genome Sequence of the Radioresistant Bacterium Deinococcus aetherius ST0316, Isolated from the Air Dust collected in Lower Stratosphere above Japan.</title>
        <authorList>
            <person name="Satoh K."/>
            <person name="Hagiwara K."/>
            <person name="Katsumata K."/>
            <person name="Kubo A."/>
            <person name="Yokobori S."/>
            <person name="Yamagishi A."/>
            <person name="Oono Y."/>
            <person name="Narumi I."/>
        </authorList>
    </citation>
    <scope>NUCLEOTIDE SEQUENCE</scope>
    <source>
        <strain evidence="1">ST0316</strain>
        <plasmid evidence="1">pDAETH-1</plasmid>
    </source>
</reference>
<organism evidence="1 2">
    <name type="scientific">Deinococcus aetherius</name>
    <dbReference type="NCBI Taxonomy" id="200252"/>
    <lineage>
        <taxon>Bacteria</taxon>
        <taxon>Thermotogati</taxon>
        <taxon>Deinococcota</taxon>
        <taxon>Deinococci</taxon>
        <taxon>Deinococcales</taxon>
        <taxon>Deinococcaceae</taxon>
        <taxon>Deinococcus</taxon>
    </lineage>
</organism>
<proteinExistence type="predicted"/>
<gene>
    <name evidence="1" type="ORF">DAETH_34620</name>
</gene>
<protein>
    <submittedName>
        <fullName evidence="1">Uncharacterized protein</fullName>
    </submittedName>
</protein>
<dbReference type="EMBL" id="AP026561">
    <property type="protein sequence ID" value="BDP43493.1"/>
    <property type="molecule type" value="Genomic_DNA"/>
</dbReference>
<sequence length="111" mass="12493">MTVYLLERDGVLLARMPLSHVEPFSVHCGFEPLPAFEPYRALFEEDARLAEEVVSDPDPALLNRAEALLDRILALGLSVRREGGGIHREVLIGIEDHTAHFRPLKLEEEPL</sequence>
<name>A0ABM8AIA4_9DEIO</name>
<geneLocation type="plasmid" evidence="1 2">
    <name>pDAETH-1</name>
</geneLocation>
<accession>A0ABM8AIA4</accession>
<keyword evidence="2" id="KW-1185">Reference proteome</keyword>
<keyword evidence="1" id="KW-0614">Plasmid</keyword>
<dbReference type="Proteomes" id="UP001064971">
    <property type="component" value="Plasmid pDAETH-1"/>
</dbReference>
<dbReference type="RefSeq" id="WP_264777971.1">
    <property type="nucleotide sequence ID" value="NZ_AP026561.1"/>
</dbReference>
<evidence type="ECO:0000313" key="2">
    <source>
        <dbReference type="Proteomes" id="UP001064971"/>
    </source>
</evidence>